<feature type="non-terminal residue" evidence="1">
    <location>
        <position position="113"/>
    </location>
</feature>
<protein>
    <submittedName>
        <fullName evidence="1">Uncharacterized protein</fullName>
    </submittedName>
</protein>
<evidence type="ECO:0000313" key="1">
    <source>
        <dbReference type="EMBL" id="KKL11118.1"/>
    </source>
</evidence>
<name>A0A0F9DGI6_9ZZZZ</name>
<accession>A0A0F9DGI6</accession>
<organism evidence="1">
    <name type="scientific">marine sediment metagenome</name>
    <dbReference type="NCBI Taxonomy" id="412755"/>
    <lineage>
        <taxon>unclassified sequences</taxon>
        <taxon>metagenomes</taxon>
        <taxon>ecological metagenomes</taxon>
    </lineage>
</organism>
<comment type="caution">
    <text evidence="1">The sequence shown here is derived from an EMBL/GenBank/DDBJ whole genome shotgun (WGS) entry which is preliminary data.</text>
</comment>
<gene>
    <name evidence="1" type="ORF">LCGC14_2549040</name>
</gene>
<proteinExistence type="predicted"/>
<dbReference type="EMBL" id="LAZR01041784">
    <property type="protein sequence ID" value="KKL11118.1"/>
    <property type="molecule type" value="Genomic_DNA"/>
</dbReference>
<dbReference type="AlphaFoldDB" id="A0A0F9DGI6"/>
<sequence length="113" mass="13657">MSIEGYIRKRPDTGYWESQIHAGKEFRRKFAYEQEWSKWRDFYRGNWAPGVMPLNLFYMFLRSIVPRVYFRDPTVSISPAKPGAENLLFARLLERVDNKMLRRMKFKQQMKGV</sequence>
<reference evidence="1" key="1">
    <citation type="journal article" date="2015" name="Nature">
        <title>Complex archaea that bridge the gap between prokaryotes and eukaryotes.</title>
        <authorList>
            <person name="Spang A."/>
            <person name="Saw J.H."/>
            <person name="Jorgensen S.L."/>
            <person name="Zaremba-Niedzwiedzka K."/>
            <person name="Martijn J."/>
            <person name="Lind A.E."/>
            <person name="van Eijk R."/>
            <person name="Schleper C."/>
            <person name="Guy L."/>
            <person name="Ettema T.J."/>
        </authorList>
    </citation>
    <scope>NUCLEOTIDE SEQUENCE</scope>
</reference>